<dbReference type="PROSITE" id="PS50890">
    <property type="entry name" value="PUA"/>
    <property type="match status" value="2"/>
</dbReference>
<feature type="compositionally biased region" description="Polar residues" evidence="2">
    <location>
        <begin position="285"/>
        <end position="296"/>
    </location>
</feature>
<dbReference type="InterPro" id="IPR013783">
    <property type="entry name" value="Ig-like_fold"/>
</dbReference>
<feature type="region of interest" description="Disordered" evidence="2">
    <location>
        <begin position="343"/>
        <end position="367"/>
    </location>
</feature>
<dbReference type="EMBL" id="JBHLWB010000010">
    <property type="protein sequence ID" value="MFC0309891.1"/>
    <property type="molecule type" value="Genomic_DNA"/>
</dbReference>
<dbReference type="NCBIfam" id="NF033510">
    <property type="entry name" value="Ca_tandemer"/>
    <property type="match status" value="4"/>
</dbReference>
<dbReference type="Proteomes" id="UP001589767">
    <property type="component" value="Unassembled WGS sequence"/>
</dbReference>
<feature type="region of interest" description="Disordered" evidence="2">
    <location>
        <begin position="780"/>
        <end position="807"/>
    </location>
</feature>
<feature type="region of interest" description="Disordered" evidence="2">
    <location>
        <begin position="495"/>
        <end position="548"/>
    </location>
</feature>
<feature type="region of interest" description="Disordered" evidence="2">
    <location>
        <begin position="633"/>
        <end position="669"/>
    </location>
</feature>
<feature type="compositionally biased region" description="Low complexity" evidence="2">
    <location>
        <begin position="495"/>
        <end position="506"/>
    </location>
</feature>
<evidence type="ECO:0000313" key="4">
    <source>
        <dbReference type="EMBL" id="MFC0309891.1"/>
    </source>
</evidence>
<feature type="domain" description="Bacterial Ig" evidence="3">
    <location>
        <begin position="255"/>
        <end position="332"/>
    </location>
</feature>
<evidence type="ECO:0000256" key="2">
    <source>
        <dbReference type="SAM" id="MobiDB-lite"/>
    </source>
</evidence>
<feature type="region of interest" description="Disordered" evidence="2">
    <location>
        <begin position="170"/>
        <end position="210"/>
    </location>
</feature>
<feature type="compositionally biased region" description="Polar residues" evidence="2">
    <location>
        <begin position="507"/>
        <end position="517"/>
    </location>
</feature>
<dbReference type="PANTHER" id="PTHR22901">
    <property type="entry name" value="SIALATE O-ACETYLESTERASE"/>
    <property type="match status" value="1"/>
</dbReference>
<accession>A0ABV6H2Q5</accession>
<dbReference type="RefSeq" id="WP_382371766.1">
    <property type="nucleotide sequence ID" value="NZ_JBHLWB010000010.1"/>
</dbReference>
<evidence type="ECO:0000313" key="5">
    <source>
        <dbReference type="Proteomes" id="UP001589767"/>
    </source>
</evidence>
<feature type="domain" description="Bacterial Ig" evidence="3">
    <location>
        <begin position="341"/>
        <end position="416"/>
    </location>
</feature>
<feature type="compositionally biased region" description="Polar residues" evidence="2">
    <location>
        <begin position="199"/>
        <end position="210"/>
    </location>
</feature>
<feature type="region of interest" description="Disordered" evidence="2">
    <location>
        <begin position="229"/>
        <end position="296"/>
    </location>
</feature>
<keyword evidence="1" id="KW-0175">Coiled coil</keyword>
<evidence type="ECO:0000259" key="3">
    <source>
        <dbReference type="Pfam" id="PF17936"/>
    </source>
</evidence>
<comment type="caution">
    <text evidence="4">The sequence shown here is derived from an EMBL/GenBank/DDBJ whole genome shotgun (WGS) entry which is preliminary data.</text>
</comment>
<feature type="domain" description="Bacterial Ig" evidence="3">
    <location>
        <begin position="169"/>
        <end position="246"/>
    </location>
</feature>
<feature type="region of interest" description="Disordered" evidence="2">
    <location>
        <begin position="401"/>
        <end position="425"/>
    </location>
</feature>
<proteinExistence type="predicted"/>
<gene>
    <name evidence="4" type="ORF">ACFFHK_09300</name>
</gene>
<dbReference type="Gene3D" id="2.60.40.10">
    <property type="entry name" value="Immunoglobulins"/>
    <property type="match status" value="6"/>
</dbReference>
<feature type="compositionally biased region" description="Polar residues" evidence="2">
    <location>
        <begin position="633"/>
        <end position="667"/>
    </location>
</feature>
<feature type="coiled-coil region" evidence="1">
    <location>
        <begin position="1091"/>
        <end position="1118"/>
    </location>
</feature>
<keyword evidence="5" id="KW-1185">Reference proteome</keyword>
<reference evidence="4 5" key="1">
    <citation type="submission" date="2024-09" db="EMBL/GenBank/DDBJ databases">
        <authorList>
            <person name="Sun Q."/>
            <person name="Mori K."/>
        </authorList>
    </citation>
    <scope>NUCLEOTIDE SEQUENCE [LARGE SCALE GENOMIC DNA]</scope>
    <source>
        <strain evidence="4 5">CCM 7539</strain>
    </source>
</reference>
<feature type="compositionally biased region" description="Low complexity" evidence="2">
    <location>
        <begin position="785"/>
        <end position="795"/>
    </location>
</feature>
<sequence length="1829" mass="190106">MALLLIARKSGKQVNLSKLAKNGKYTELAVPGEEYYLIDTATGKTPEDVKVSRKGDDLIISSEKENMEVIIDEFWHECSPNDQCYAIFDVPATETAEAGQVIVTQTGPDVSAFESGMVGVLPEGHTISPWIYAGLGAAALLGVAAGAGGGSGGSSQPAKDTTAPMIDTDTLKVSGGGYQVSGKTEPGATVTIKDENGQPIGTGTADENGNFTVNLNPPKNNGETLTVEASDKAGNTSVPATVTADDKTAPTIEADSLDISDDGSQVSGKTEPSATVTIKDENGQPIGTGTADENGNFTVNLNPPKNNGETLTVEASDKAGNTSVPATVTADDKTAPTIEADSLDISDDGSQVSGKTEPGATVTIKDENGQPIGTAIADNNGNFDVSINPAKTNGETLTAEATDKAGNKSEPATVVADGSAPTEDKTAPVIEEGSLTVLGNGSQVSGKTEPGATVTVKDANDHVIGTGTADDKGNFTVDLDSPKNNGETLSVVASDAAGNNSNSANVTAPTGDTSPTDGTAPADGSAPSGGTTPINGSEDSNDSDATNNAPELTVTLADSVKNGITEDSATAGQVIATAAVADESGAPITYTLQNNDNGFYQVDENGNITLTQAGADQVNAGKPLPEIRVQATDNNGVSKSGSATAPTVTPTIPGDTNNDGQADSAPSLSIPEAADGVSAEELADGIQIPVTLPANSEVGDTVELTVKSPNSETPITITHVIGENDIKDGPNGTKVVDVIIPQDQLPTNQEGSRDGNYTVSAKVKDQADNSSLASEEVPFTINAGTTDTPADAPTDNSVSKPVWNDEPKDGYADNGVLSGTVANAGTGAKATLLNADGRPVIGADNQPITATVDESGAFTFPGIKADGTHYKVKVTDAEGNSSEPSDEITLDNVAPKAPTVQAKPNAVDVGLPANANIGDTVVVSQGDDSTPITLTKTATGWEASDADNVTINNGVATISNVPAGTTVTAVARDKAGNESTANSTTVVEMPTVESLNITNDDKDSDATGLQVTDNVLNYTYTLGGDLTTTEDKQVRVQLLDENGAVVGTPQYNALSAGENTGSFDVTGVDGKNYTVQVDIVDKNSHEPLVTGKTAEANIDNVTEENKSLNDSVQSTDNTVTIDGTTENFGTPQDDKVHNVDNSKAVYNPKLDWEMRWNDDTMPNFYRFASGNGDNNDGKEYHNDHAPGWANPERGQGYYFTWNGDNERGDVINVAKVRTDDGYDTEFRKGLIGTEDGDLRFDLNTGAGGADYITANGIVGSVRIITNEGDDVIRTGFLAGTNSFSGANFNGSQQFIMGEGNDIVEITSTAAASGYAVYSPKDQSSLFYTNAKFDMGSGNDTLNIAGTIFAGNETSSGNYFNLGSGDDVMNTGTITGQESGSEGSNIINLGAGNDKLTISGDVTSDGGTARFALVSKDGSDVRITGSLTGRSIALMGDGNDSIRIDDNLSMGGEQANNVDWLYTMFYNNEVSGASNQINENLYQYYNDIAMSYYRTFYGNLGKTVEGNHTRTYSELEQYIVDRIKASNAKASDRNNDLGTGNWDSDIYTAARIDLGEGNNTLSVGGSTTGARIIGGNQADTIKLGFDAEGNLAAGGVTNTRIWTGAEIGGGNDTDIVMLSNVQSNNYVYTGMGHDDIQLYTVNGTHNEVHAGAGNDIIRLYGLVNSSPNNIFDGGADHDKVIIGTAEDGQSRFIIGGNNQEGYANLWGIEEIEFNSNIESAGDIVRIDSSNTGGDMKIHTTAGYTDAQKAFNKVELANMWRKVGDSSKTLADWQADDNNGNADGVKVDVSMNATTDTRTYHVYEATYTDNVTGTSSIHHVFIEDQISVTIL</sequence>
<protein>
    <submittedName>
        <fullName evidence="4">Ig-like domain-containing protein</fullName>
    </submittedName>
</protein>
<feature type="compositionally biased region" description="Polar residues" evidence="2">
    <location>
        <begin position="262"/>
        <end position="276"/>
    </location>
</feature>
<dbReference type="Pfam" id="PF17936">
    <property type="entry name" value="Big_6"/>
    <property type="match status" value="4"/>
</dbReference>
<evidence type="ECO:0000256" key="1">
    <source>
        <dbReference type="SAM" id="Coils"/>
    </source>
</evidence>
<feature type="compositionally biased region" description="Polar residues" evidence="2">
    <location>
        <begin position="528"/>
        <end position="548"/>
    </location>
</feature>
<dbReference type="InterPro" id="IPR041498">
    <property type="entry name" value="Big_6"/>
</dbReference>
<dbReference type="InterPro" id="IPR039329">
    <property type="entry name" value="SIAE"/>
</dbReference>
<feature type="domain" description="Bacterial Ig" evidence="3">
    <location>
        <begin position="435"/>
        <end position="509"/>
    </location>
</feature>
<dbReference type="PANTHER" id="PTHR22901:SF0">
    <property type="entry name" value="SIALATE O-ACETYLESTERASE"/>
    <property type="match status" value="1"/>
</dbReference>
<name>A0ABV6H2Q5_9PAST</name>
<organism evidence="4 5">
    <name type="scientific">Gallibacterium trehalosifermentans</name>
    <dbReference type="NCBI Taxonomy" id="516935"/>
    <lineage>
        <taxon>Bacteria</taxon>
        <taxon>Pseudomonadati</taxon>
        <taxon>Pseudomonadota</taxon>
        <taxon>Gammaproteobacteria</taxon>
        <taxon>Pasteurellales</taxon>
        <taxon>Pasteurellaceae</taxon>
        <taxon>Gallibacterium</taxon>
    </lineage>
</organism>